<dbReference type="EMBL" id="CM029052">
    <property type="protein sequence ID" value="KAG2557226.1"/>
    <property type="molecule type" value="Genomic_DNA"/>
</dbReference>
<keyword evidence="3" id="KW-1185">Reference proteome</keyword>
<reference evidence="2" key="1">
    <citation type="submission" date="2020-05" db="EMBL/GenBank/DDBJ databases">
        <title>WGS assembly of Panicum virgatum.</title>
        <authorList>
            <person name="Lovell J.T."/>
            <person name="Jenkins J."/>
            <person name="Shu S."/>
            <person name="Juenger T.E."/>
            <person name="Schmutz J."/>
        </authorList>
    </citation>
    <scope>NUCLEOTIDE SEQUENCE</scope>
    <source>
        <strain evidence="2">AP13</strain>
    </source>
</reference>
<evidence type="ECO:0000256" key="1">
    <source>
        <dbReference type="SAM" id="Phobius"/>
    </source>
</evidence>
<evidence type="ECO:0000313" key="3">
    <source>
        <dbReference type="Proteomes" id="UP000823388"/>
    </source>
</evidence>
<dbReference type="Proteomes" id="UP000823388">
    <property type="component" value="Chromosome 8N"/>
</dbReference>
<keyword evidence="1" id="KW-0812">Transmembrane</keyword>
<name>A0A8T0PDB3_PANVG</name>
<evidence type="ECO:0000313" key="2">
    <source>
        <dbReference type="EMBL" id="KAG2557226.1"/>
    </source>
</evidence>
<proteinExistence type="predicted"/>
<organism evidence="2 3">
    <name type="scientific">Panicum virgatum</name>
    <name type="common">Blackwell switchgrass</name>
    <dbReference type="NCBI Taxonomy" id="38727"/>
    <lineage>
        <taxon>Eukaryota</taxon>
        <taxon>Viridiplantae</taxon>
        <taxon>Streptophyta</taxon>
        <taxon>Embryophyta</taxon>
        <taxon>Tracheophyta</taxon>
        <taxon>Spermatophyta</taxon>
        <taxon>Magnoliopsida</taxon>
        <taxon>Liliopsida</taxon>
        <taxon>Poales</taxon>
        <taxon>Poaceae</taxon>
        <taxon>PACMAD clade</taxon>
        <taxon>Panicoideae</taxon>
        <taxon>Panicodae</taxon>
        <taxon>Paniceae</taxon>
        <taxon>Panicinae</taxon>
        <taxon>Panicum</taxon>
        <taxon>Panicum sect. Hiantes</taxon>
    </lineage>
</organism>
<feature type="transmembrane region" description="Helical" evidence="1">
    <location>
        <begin position="20"/>
        <end position="36"/>
    </location>
</feature>
<comment type="caution">
    <text evidence="2">The sequence shown here is derived from an EMBL/GenBank/DDBJ whole genome shotgun (WGS) entry which is preliminary data.</text>
</comment>
<keyword evidence="1" id="KW-0472">Membrane</keyword>
<accession>A0A8T0PDB3</accession>
<sequence>MSRHTWHFYTRMKFFNLPPMLWSVTFIFAAIILRLRKSNFVLKRNKVTFVLKRHHDCGQAGFFLIRWTSWFEASRQDQFLETVLAAYLKFLFPRRRQTTELFIEKEKTTVQPNRSDGSWRSRADPAFQAELLCWQVQLVCGMTCLTCTTLFILCR</sequence>
<gene>
    <name evidence="2" type="ORF">PVAP13_8NG178303</name>
</gene>
<protein>
    <submittedName>
        <fullName evidence="2">Uncharacterized protein</fullName>
    </submittedName>
</protein>
<dbReference type="AlphaFoldDB" id="A0A8T0PDB3"/>
<keyword evidence="1" id="KW-1133">Transmembrane helix</keyword>